<evidence type="ECO:0000256" key="1">
    <source>
        <dbReference type="SAM" id="MobiDB-lite"/>
    </source>
</evidence>
<dbReference type="RefSeq" id="XP_001261252.1">
    <property type="nucleotide sequence ID" value="XM_001261251.1"/>
</dbReference>
<sequence length="149" mass="16863">MHTATTTQRTPRMQRHARVPLTRMTPSVSIVSVEDRTAGLFPSTHLFLYDHTLNGMKAVIRYILDELDGLERESTHSAEVRGLTDLVSFSEAHPITNSLLHHSVSTPFERMTMSQWLRYTLLRETWSGIATMAASREVGIRAICATRPE</sequence>
<reference evidence="3" key="1">
    <citation type="journal article" date="2008" name="PLoS Genet.">
        <title>Genomic islands in the pathogenic filamentous fungus Aspergillus fumigatus.</title>
        <authorList>
            <person name="Fedorova N.D."/>
            <person name="Khaldi N."/>
            <person name="Joardar V.S."/>
            <person name="Maiti R."/>
            <person name="Amedeo P."/>
            <person name="Anderson M.J."/>
            <person name="Crabtree J."/>
            <person name="Silva J.C."/>
            <person name="Badger J.H."/>
            <person name="Albarraq A."/>
            <person name="Angiuoli S."/>
            <person name="Bussey H."/>
            <person name="Bowyer P."/>
            <person name="Cotty P.J."/>
            <person name="Dyer P.S."/>
            <person name="Egan A."/>
            <person name="Galens K."/>
            <person name="Fraser-Liggett C.M."/>
            <person name="Haas B.J."/>
            <person name="Inman J.M."/>
            <person name="Kent R."/>
            <person name="Lemieux S."/>
            <person name="Malavazi I."/>
            <person name="Orvis J."/>
            <person name="Roemer T."/>
            <person name="Ronning C.M."/>
            <person name="Sundaram J.P."/>
            <person name="Sutton G."/>
            <person name="Turner G."/>
            <person name="Venter J.C."/>
            <person name="White O.R."/>
            <person name="Whitty B.R."/>
            <person name="Youngman P."/>
            <person name="Wolfe K.H."/>
            <person name="Goldman G.H."/>
            <person name="Wortman J.R."/>
            <person name="Jiang B."/>
            <person name="Denning D.W."/>
            <person name="Nierman W.C."/>
        </authorList>
    </citation>
    <scope>NUCLEOTIDE SEQUENCE [LARGE SCALE GENOMIC DNA]</scope>
    <source>
        <strain evidence="3">ATCC 1020 / DSM 3700 / CBS 544.65 / FGSC A1164 / JCM 1740 / NRRL 181 / WB 181</strain>
    </source>
</reference>
<organism evidence="2 3">
    <name type="scientific">Neosartorya fischeri (strain ATCC 1020 / DSM 3700 / CBS 544.65 / FGSC A1164 / JCM 1740 / NRRL 181 / WB 181)</name>
    <name type="common">Aspergillus fischerianus</name>
    <dbReference type="NCBI Taxonomy" id="331117"/>
    <lineage>
        <taxon>Eukaryota</taxon>
        <taxon>Fungi</taxon>
        <taxon>Dikarya</taxon>
        <taxon>Ascomycota</taxon>
        <taxon>Pezizomycotina</taxon>
        <taxon>Eurotiomycetes</taxon>
        <taxon>Eurotiomycetidae</taxon>
        <taxon>Eurotiales</taxon>
        <taxon>Aspergillaceae</taxon>
        <taxon>Aspergillus</taxon>
        <taxon>Aspergillus subgen. Fumigati</taxon>
    </lineage>
</organism>
<proteinExistence type="predicted"/>
<gene>
    <name evidence="2" type="ORF">NFIA_093180</name>
</gene>
<dbReference type="GeneID" id="4587810"/>
<name>A1DIZ8_NEOFI</name>
<feature type="region of interest" description="Disordered" evidence="1">
    <location>
        <begin position="1"/>
        <end position="21"/>
    </location>
</feature>
<dbReference type="AlphaFoldDB" id="A1DIZ8"/>
<dbReference type="Proteomes" id="UP000006702">
    <property type="component" value="Unassembled WGS sequence"/>
</dbReference>
<keyword evidence="3" id="KW-1185">Reference proteome</keyword>
<dbReference type="OMA" id="KSTHGAT"/>
<protein>
    <submittedName>
        <fullName evidence="2">Uncharacterized protein</fullName>
    </submittedName>
</protein>
<dbReference type="HOGENOM" id="CLU_1750178_0_0_1"/>
<evidence type="ECO:0000313" key="2">
    <source>
        <dbReference type="EMBL" id="EAW19355.1"/>
    </source>
</evidence>
<feature type="compositionally biased region" description="Polar residues" evidence="1">
    <location>
        <begin position="1"/>
        <end position="11"/>
    </location>
</feature>
<evidence type="ECO:0000313" key="3">
    <source>
        <dbReference type="Proteomes" id="UP000006702"/>
    </source>
</evidence>
<dbReference type="OrthoDB" id="10436018at2759"/>
<dbReference type="EMBL" id="DS027696">
    <property type="protein sequence ID" value="EAW19355.1"/>
    <property type="molecule type" value="Genomic_DNA"/>
</dbReference>
<dbReference type="VEuPathDB" id="FungiDB:NFIA_093180"/>
<dbReference type="KEGG" id="nfi:NFIA_093180"/>
<accession>A1DIZ8</accession>